<dbReference type="PROSITE" id="PS51194">
    <property type="entry name" value="HELICASE_CTER"/>
    <property type="match status" value="1"/>
</dbReference>
<evidence type="ECO:0000313" key="5">
    <source>
        <dbReference type="Proteomes" id="UP000051936"/>
    </source>
</evidence>
<dbReference type="Gene3D" id="3.40.50.10810">
    <property type="entry name" value="Tandem AAA-ATPase domain"/>
    <property type="match status" value="1"/>
</dbReference>
<dbReference type="Pfam" id="PF00271">
    <property type="entry name" value="Helicase_C"/>
    <property type="match status" value="1"/>
</dbReference>
<protein>
    <recommendedName>
        <fullName evidence="6">Helicase</fullName>
    </recommendedName>
</protein>
<keyword evidence="1" id="KW-0378">Hydrolase</keyword>
<evidence type="ECO:0000313" key="4">
    <source>
        <dbReference type="EMBL" id="KRQ04922.1"/>
    </source>
</evidence>
<dbReference type="InterPro" id="IPR014001">
    <property type="entry name" value="Helicase_ATP-bd"/>
</dbReference>
<dbReference type="Gene3D" id="3.40.50.300">
    <property type="entry name" value="P-loop containing nucleotide triphosphate hydrolases"/>
    <property type="match status" value="1"/>
</dbReference>
<dbReference type="PROSITE" id="PS51192">
    <property type="entry name" value="HELICASE_ATP_BIND_1"/>
    <property type="match status" value="1"/>
</dbReference>
<dbReference type="GO" id="GO:0005524">
    <property type="term" value="F:ATP binding"/>
    <property type="evidence" value="ECO:0007669"/>
    <property type="project" value="InterPro"/>
</dbReference>
<dbReference type="InterPro" id="IPR049730">
    <property type="entry name" value="SNF2/RAD54-like_C"/>
</dbReference>
<accession>A0A0R3D5I3</accession>
<dbReference type="InterPro" id="IPR001650">
    <property type="entry name" value="Helicase_C-like"/>
</dbReference>
<feature type="domain" description="Helicase ATP-binding" evidence="2">
    <location>
        <begin position="16"/>
        <end position="180"/>
    </location>
</feature>
<dbReference type="AlphaFoldDB" id="A0A0R3D5I3"/>
<sequence>MRRDAPTTLPHQVEGTDFLVSNERAALFDEQGLGKSKQLIDAIAAQISSGDVAGALIVCPNGLKTNWSEEIAKFSELPVAVFGSGRKARRGAFARLRAAFYVINYEAVAAELASLKALLRFKPMALVLDESHRIKTPEARVTSAVLQLRSSAKKRYILSGTPVANKPDDLWSQFYFLDDGESLGASFDDFRARYRGEGGGYVALDELRDKVAHLSKRRLKDHAVSLPPKLFRRMLLRMEGRQLELYESMRDELAIWVKSMDGREVVREAEAILARLIRLAQLASNPGVLDASYDETPCKFSALDKLLEIALDGSDRKAIVWTSFVQNIPALQTRFASLSPVTLHGSLSAEKRDASVRAFKTDDDVRLLIANPAAAREGLTLTLANLAIYLDRTFNLVDYLQSQDRIHRISQTRECEIVLLVAENSIDEFVDFSLEQKSRLAKFVQMDTGTVSPSDAALEKPDVLRALLVPEK</sequence>
<dbReference type="InterPro" id="IPR000330">
    <property type="entry name" value="SNF2_N"/>
</dbReference>
<comment type="caution">
    <text evidence="4">The sequence shown here is derived from an EMBL/GenBank/DDBJ whole genome shotgun (WGS) entry which is preliminary data.</text>
</comment>
<dbReference type="RefSeq" id="WP_057754044.1">
    <property type="nucleotide sequence ID" value="NZ_LJYG01000105.1"/>
</dbReference>
<dbReference type="STRING" id="989370.AOQ71_29155"/>
<dbReference type="GO" id="GO:0004386">
    <property type="term" value="F:helicase activity"/>
    <property type="evidence" value="ECO:0007669"/>
    <property type="project" value="UniProtKB-KW"/>
</dbReference>
<dbReference type="CDD" id="cd18793">
    <property type="entry name" value="SF2_C_SNF"/>
    <property type="match status" value="1"/>
</dbReference>
<evidence type="ECO:0000259" key="2">
    <source>
        <dbReference type="PROSITE" id="PS51192"/>
    </source>
</evidence>
<evidence type="ECO:0000259" key="3">
    <source>
        <dbReference type="PROSITE" id="PS51194"/>
    </source>
</evidence>
<feature type="domain" description="Helicase C-terminal" evidence="3">
    <location>
        <begin position="302"/>
        <end position="462"/>
    </location>
</feature>
<evidence type="ECO:0008006" key="6">
    <source>
        <dbReference type="Google" id="ProtNLM"/>
    </source>
</evidence>
<organism evidence="4 5">
    <name type="scientific">Bradyrhizobium manausense</name>
    <dbReference type="NCBI Taxonomy" id="989370"/>
    <lineage>
        <taxon>Bacteria</taxon>
        <taxon>Pseudomonadati</taxon>
        <taxon>Pseudomonadota</taxon>
        <taxon>Alphaproteobacteria</taxon>
        <taxon>Hyphomicrobiales</taxon>
        <taxon>Nitrobacteraceae</taxon>
        <taxon>Bradyrhizobium</taxon>
    </lineage>
</organism>
<dbReference type="OrthoDB" id="9814088at2"/>
<proteinExistence type="predicted"/>
<reference evidence="4 5" key="1">
    <citation type="submission" date="2015-09" db="EMBL/GenBank/DDBJ databases">
        <title>Draft Genome Sequence of Bradyrhizobium manausense Strain BR 3351T, a Novel Symbiotic Nitrogen-Fixing Alphaproteobacterium Isolated from Brazilian Amazon Rain Forest.</title>
        <authorList>
            <person name="De Araujo J.L."/>
            <person name="Zilli J.E."/>
        </authorList>
    </citation>
    <scope>NUCLEOTIDE SEQUENCE [LARGE SCALE GENOMIC DNA]</scope>
    <source>
        <strain evidence="4 5">BR3351</strain>
    </source>
</reference>
<gene>
    <name evidence="4" type="ORF">AOQ71_29155</name>
</gene>
<dbReference type="EMBL" id="LJYG01000105">
    <property type="protein sequence ID" value="KRQ04922.1"/>
    <property type="molecule type" value="Genomic_DNA"/>
</dbReference>
<evidence type="ECO:0000256" key="1">
    <source>
        <dbReference type="ARBA" id="ARBA00022801"/>
    </source>
</evidence>
<dbReference type="Pfam" id="PF00176">
    <property type="entry name" value="SNF2-rel_dom"/>
    <property type="match status" value="1"/>
</dbReference>
<dbReference type="SUPFAM" id="SSF52540">
    <property type="entry name" value="P-loop containing nucleoside triphosphate hydrolases"/>
    <property type="match status" value="2"/>
</dbReference>
<keyword evidence="5" id="KW-1185">Reference proteome</keyword>
<dbReference type="Proteomes" id="UP000051936">
    <property type="component" value="Unassembled WGS sequence"/>
</dbReference>
<dbReference type="PANTHER" id="PTHR10799">
    <property type="entry name" value="SNF2/RAD54 HELICASE FAMILY"/>
    <property type="match status" value="1"/>
</dbReference>
<dbReference type="SMART" id="SM00487">
    <property type="entry name" value="DEXDc"/>
    <property type="match status" value="1"/>
</dbReference>
<dbReference type="InterPro" id="IPR038718">
    <property type="entry name" value="SNF2-like_sf"/>
</dbReference>
<name>A0A0R3D5I3_9BRAD</name>
<dbReference type="CDD" id="cd17919">
    <property type="entry name" value="DEXHc_Snf"/>
    <property type="match status" value="1"/>
</dbReference>
<dbReference type="InterPro" id="IPR027417">
    <property type="entry name" value="P-loop_NTPase"/>
</dbReference>
<dbReference type="GO" id="GO:0016787">
    <property type="term" value="F:hydrolase activity"/>
    <property type="evidence" value="ECO:0007669"/>
    <property type="project" value="UniProtKB-KW"/>
</dbReference>
<dbReference type="SMART" id="SM00490">
    <property type="entry name" value="HELICc"/>
    <property type="match status" value="1"/>
</dbReference>